<feature type="domain" description="Protein kinase" evidence="6">
    <location>
        <begin position="219"/>
        <end position="517"/>
    </location>
</feature>
<feature type="compositionally biased region" description="Polar residues" evidence="3">
    <location>
        <begin position="568"/>
        <end position="583"/>
    </location>
</feature>
<proteinExistence type="predicted"/>
<keyword evidence="4" id="KW-1133">Transmembrane helix</keyword>
<evidence type="ECO:0000256" key="3">
    <source>
        <dbReference type="SAM" id="MobiDB-lite"/>
    </source>
</evidence>
<dbReference type="STRING" id="81824.A9VB44"/>
<evidence type="ECO:0000313" key="7">
    <source>
        <dbReference type="EMBL" id="EDQ85327.1"/>
    </source>
</evidence>
<evidence type="ECO:0000259" key="6">
    <source>
        <dbReference type="PROSITE" id="PS50011"/>
    </source>
</evidence>
<keyword evidence="2" id="KW-0067">ATP-binding</keyword>
<sequence length="1123" mass="120601">MAPSSARQRGGESRMPLVLLLWAIIGFGLCPLTNSQSSSTTVTQTTPSVAQSTVAPRTPKPSPLLPTVTTTQGNASLLPAFAGDDPSFWEEYRWYLIAAAAGLVVFVVAAFLLRRLCCRGRCCRRSHKRTTLKGFDTSPDAAAVIEMTETRNLRATPPPATEPPKPTILHTNLDMAVPNTAPAPPVPSTPSTTATGLIDPYAPAHLHGYRRPHASLEELQVLETLDVGQFGETKRALFSQYAHQASPKAVMVTLPAHNNSRHGRRKEDTRLKLLQDAWIRSQFRHPKIIGLIGLVLDEGAGPVPWLVREHASAGKLDKYLRKHAPSPDVLLGFCRDIAEGVNYLACCDFVLGDLTAQAIVVDKHGICKVAELGLARDVADATNSATNVRIRWGALEALPDPATIATLTWRRSGDSGVEMTAEILAQMASMGHTPGRFSRHSDAWALGIVLWEVWSHGQLPYPDLTDHKVALAVHAGYRLPAPAPCPLAVYRLMHACWQPDVAVRCSAADVLQGLQSVDLAQTAAVRALRPEFRALKTQHVTDPEALTTLLQSGPMDPAQLPVAGAVSGSRNVSVSNQSDSAVDSTGLDHPANPETTRTELSKSAPRRLAPTSSGSAALGNAARRNMTRPAFTGIFHQGQLATQNVGRPSALARSLHHLPIAREADDPYIDVVPVDSLGLAKTFPRLRAPVTGAGAAGSQPETDEDVNAYIQQLDVRLALEALRDNSPSYASMQAHRNEQGTATNATRTVTTDFDPTVREEDPFQGLSPDDFEVQRRPTSASWPHHGKPNETIGLDGDGTPSVEPHQVADQNPKPTAMALALKGAHGDSVKPPAPVSPSDTLPEITVQSLRPMSGTWSHRSPHSARSNSLLRLQQAPMDNVVAAWHEAPVVLSPGARRRSASTEEALRDAPPVDAFSAAPELDTQPLPAPRLEDSETDPVASNPATTAADPALTVIAMPVRTSSPLFTRKHAAVAAEVDASPIAATLERRRFWQLSKSRVQTIADSSAASPSPASGASSRNSTLRRVMSQRNSLVSEQELQELELAAPGTEVQAFHARQRRLVTKQTSVDSEDRLILPSDINRARLTDGGVFVPSPERLHSTSSRSRGSKPDINPPPPGFVPEP</sequence>
<dbReference type="PANTHER" id="PTHR24418">
    <property type="entry name" value="TYROSINE-PROTEIN KINASE"/>
    <property type="match status" value="1"/>
</dbReference>
<organism evidence="7 8">
    <name type="scientific">Monosiga brevicollis</name>
    <name type="common">Choanoflagellate</name>
    <dbReference type="NCBI Taxonomy" id="81824"/>
    <lineage>
        <taxon>Eukaryota</taxon>
        <taxon>Choanoflagellata</taxon>
        <taxon>Craspedida</taxon>
        <taxon>Salpingoecidae</taxon>
        <taxon>Monosiga</taxon>
    </lineage>
</organism>
<feature type="region of interest" description="Disordered" evidence="3">
    <location>
        <begin position="1085"/>
        <end position="1123"/>
    </location>
</feature>
<dbReference type="InterPro" id="IPR001245">
    <property type="entry name" value="Ser-Thr/Tyr_kinase_cat_dom"/>
</dbReference>
<dbReference type="InParanoid" id="A9VB44"/>
<dbReference type="KEGG" id="mbr:MONBRDRAFT_12066"/>
<feature type="region of interest" description="Disordered" evidence="3">
    <location>
        <begin position="40"/>
        <end position="65"/>
    </location>
</feature>
<feature type="signal peptide" evidence="5">
    <location>
        <begin position="1"/>
        <end position="35"/>
    </location>
</feature>
<keyword evidence="1" id="KW-0547">Nucleotide-binding</keyword>
<keyword evidence="8" id="KW-1185">Reference proteome</keyword>
<feature type="compositionally biased region" description="Polar residues" evidence="3">
    <location>
        <begin position="1019"/>
        <end position="1029"/>
    </location>
</feature>
<evidence type="ECO:0000256" key="5">
    <source>
        <dbReference type="SAM" id="SignalP"/>
    </source>
</evidence>
<dbReference type="Proteomes" id="UP000001357">
    <property type="component" value="Unassembled WGS sequence"/>
</dbReference>
<dbReference type="PROSITE" id="PS50011">
    <property type="entry name" value="PROTEIN_KINASE_DOM"/>
    <property type="match status" value="1"/>
</dbReference>
<dbReference type="RefSeq" id="XP_001749948.1">
    <property type="nucleotide sequence ID" value="XM_001749896.1"/>
</dbReference>
<accession>A9VB44</accession>
<keyword evidence="5" id="KW-0732">Signal</keyword>
<feature type="region of interest" description="Disordered" evidence="3">
    <location>
        <begin position="894"/>
        <end position="946"/>
    </location>
</feature>
<keyword evidence="4" id="KW-0812">Transmembrane</keyword>
<dbReference type="InterPro" id="IPR050198">
    <property type="entry name" value="Non-receptor_tyrosine_kinases"/>
</dbReference>
<evidence type="ECO:0000256" key="2">
    <source>
        <dbReference type="ARBA" id="ARBA00022840"/>
    </source>
</evidence>
<dbReference type="EMBL" id="CH991575">
    <property type="protein sequence ID" value="EDQ85327.1"/>
    <property type="molecule type" value="Genomic_DNA"/>
</dbReference>
<gene>
    <name evidence="7" type="ORF">MONBRDRAFT_12066</name>
</gene>
<feature type="region of interest" description="Disordered" evidence="3">
    <location>
        <begin position="565"/>
        <end position="620"/>
    </location>
</feature>
<dbReference type="AlphaFoldDB" id="A9VB44"/>
<feature type="region of interest" description="Disordered" evidence="3">
    <location>
        <begin position="755"/>
        <end position="790"/>
    </location>
</feature>
<feature type="compositionally biased region" description="Low complexity" evidence="3">
    <location>
        <begin position="40"/>
        <end position="54"/>
    </location>
</feature>
<reference evidence="7 8" key="1">
    <citation type="journal article" date="2008" name="Nature">
        <title>The genome of the choanoflagellate Monosiga brevicollis and the origin of metazoans.</title>
        <authorList>
            <consortium name="JGI Sequencing"/>
            <person name="King N."/>
            <person name="Westbrook M.J."/>
            <person name="Young S.L."/>
            <person name="Kuo A."/>
            <person name="Abedin M."/>
            <person name="Chapman J."/>
            <person name="Fairclough S."/>
            <person name="Hellsten U."/>
            <person name="Isogai Y."/>
            <person name="Letunic I."/>
            <person name="Marr M."/>
            <person name="Pincus D."/>
            <person name="Putnam N."/>
            <person name="Rokas A."/>
            <person name="Wright K.J."/>
            <person name="Zuzow R."/>
            <person name="Dirks W."/>
            <person name="Good M."/>
            <person name="Goodstein D."/>
            <person name="Lemons D."/>
            <person name="Li W."/>
            <person name="Lyons J.B."/>
            <person name="Morris A."/>
            <person name="Nichols S."/>
            <person name="Richter D.J."/>
            <person name="Salamov A."/>
            <person name="Bork P."/>
            <person name="Lim W.A."/>
            <person name="Manning G."/>
            <person name="Miller W.T."/>
            <person name="McGinnis W."/>
            <person name="Shapiro H."/>
            <person name="Tjian R."/>
            <person name="Grigoriev I.V."/>
            <person name="Rokhsar D."/>
        </authorList>
    </citation>
    <scope>NUCLEOTIDE SEQUENCE [LARGE SCALE GENOMIC DNA]</scope>
    <source>
        <strain evidence="8">MX1 / ATCC 50154</strain>
    </source>
</reference>
<evidence type="ECO:0000256" key="4">
    <source>
        <dbReference type="SAM" id="Phobius"/>
    </source>
</evidence>
<dbReference type="SUPFAM" id="SSF56112">
    <property type="entry name" value="Protein kinase-like (PK-like)"/>
    <property type="match status" value="1"/>
</dbReference>
<feature type="chain" id="PRO_5002742929" description="Protein kinase domain-containing protein" evidence="5">
    <location>
        <begin position="36"/>
        <end position="1123"/>
    </location>
</feature>
<feature type="compositionally biased region" description="Low complexity" evidence="3">
    <location>
        <begin position="1003"/>
        <end position="1018"/>
    </location>
</feature>
<feature type="region of interest" description="Disordered" evidence="3">
    <location>
        <begin position="1003"/>
        <end position="1029"/>
    </location>
</feature>
<dbReference type="GO" id="GO:0005524">
    <property type="term" value="F:ATP binding"/>
    <property type="evidence" value="ECO:0007669"/>
    <property type="project" value="UniProtKB-KW"/>
</dbReference>
<dbReference type="Pfam" id="PF07714">
    <property type="entry name" value="PK_Tyr_Ser-Thr"/>
    <property type="match status" value="2"/>
</dbReference>
<dbReference type="PRINTS" id="PR00109">
    <property type="entry name" value="TYRKINASE"/>
</dbReference>
<evidence type="ECO:0000256" key="1">
    <source>
        <dbReference type="ARBA" id="ARBA00022741"/>
    </source>
</evidence>
<dbReference type="Gene3D" id="1.10.510.10">
    <property type="entry name" value="Transferase(Phosphotransferase) domain 1"/>
    <property type="match status" value="1"/>
</dbReference>
<dbReference type="eggNOG" id="KOG0196">
    <property type="taxonomic scope" value="Eukaryota"/>
</dbReference>
<evidence type="ECO:0000313" key="8">
    <source>
        <dbReference type="Proteomes" id="UP000001357"/>
    </source>
</evidence>
<dbReference type="InterPro" id="IPR011009">
    <property type="entry name" value="Kinase-like_dom_sf"/>
</dbReference>
<dbReference type="GeneID" id="5895212"/>
<name>A9VB44_MONBE</name>
<feature type="transmembrane region" description="Helical" evidence="4">
    <location>
        <begin position="94"/>
        <end position="113"/>
    </location>
</feature>
<dbReference type="GO" id="GO:0005886">
    <property type="term" value="C:plasma membrane"/>
    <property type="evidence" value="ECO:0000318"/>
    <property type="project" value="GO_Central"/>
</dbReference>
<feature type="compositionally biased region" description="Pro residues" evidence="3">
    <location>
        <begin position="1112"/>
        <end position="1123"/>
    </location>
</feature>
<protein>
    <recommendedName>
        <fullName evidence="6">Protein kinase domain-containing protein</fullName>
    </recommendedName>
</protein>
<dbReference type="GO" id="GO:0004713">
    <property type="term" value="F:protein tyrosine kinase activity"/>
    <property type="evidence" value="ECO:0000318"/>
    <property type="project" value="GO_Central"/>
</dbReference>
<keyword evidence="4" id="KW-0472">Membrane</keyword>
<dbReference type="InterPro" id="IPR000719">
    <property type="entry name" value="Prot_kinase_dom"/>
</dbReference>